<feature type="chain" id="PRO_5020583995" evidence="1">
    <location>
        <begin position="19"/>
        <end position="576"/>
    </location>
</feature>
<dbReference type="Gene3D" id="3.50.30.30">
    <property type="match status" value="1"/>
</dbReference>
<protein>
    <submittedName>
        <fullName evidence="3">Peptidase M28-like protein</fullName>
    </submittedName>
</protein>
<organism evidence="3 4">
    <name type="scientific">Pedobacter metabolipauper</name>
    <dbReference type="NCBI Taxonomy" id="425513"/>
    <lineage>
        <taxon>Bacteria</taxon>
        <taxon>Pseudomonadati</taxon>
        <taxon>Bacteroidota</taxon>
        <taxon>Sphingobacteriia</taxon>
        <taxon>Sphingobacteriales</taxon>
        <taxon>Sphingobacteriaceae</taxon>
        <taxon>Pedobacter</taxon>
    </lineage>
</organism>
<gene>
    <name evidence="3" type="ORF">ATK78_2488</name>
</gene>
<feature type="domain" description="Peptidase M28" evidence="2">
    <location>
        <begin position="261"/>
        <end position="473"/>
    </location>
</feature>
<feature type="signal peptide" evidence="1">
    <location>
        <begin position="1"/>
        <end position="18"/>
    </location>
</feature>
<reference evidence="3 4" key="1">
    <citation type="submission" date="2019-03" db="EMBL/GenBank/DDBJ databases">
        <title>Genomic Encyclopedia of Archaeal and Bacterial Type Strains, Phase II (KMG-II): from individual species to whole genera.</title>
        <authorList>
            <person name="Goeker M."/>
        </authorList>
    </citation>
    <scope>NUCLEOTIDE SEQUENCE [LARGE SCALE GENOMIC DNA]</scope>
    <source>
        <strain evidence="3 4">DSM 19035</strain>
    </source>
</reference>
<dbReference type="EMBL" id="SNYC01000004">
    <property type="protein sequence ID" value="TDQ10322.1"/>
    <property type="molecule type" value="Genomic_DNA"/>
</dbReference>
<accession>A0A4R6SZX4</accession>
<dbReference type="RefSeq" id="WP_133576337.1">
    <property type="nucleotide sequence ID" value="NZ_SNYC01000004.1"/>
</dbReference>
<proteinExistence type="predicted"/>
<name>A0A4R6SZX4_9SPHI</name>
<evidence type="ECO:0000259" key="2">
    <source>
        <dbReference type="Pfam" id="PF04389"/>
    </source>
</evidence>
<dbReference type="SUPFAM" id="SSF52025">
    <property type="entry name" value="PA domain"/>
    <property type="match status" value="1"/>
</dbReference>
<dbReference type="Proteomes" id="UP000295620">
    <property type="component" value="Unassembled WGS sequence"/>
</dbReference>
<evidence type="ECO:0000313" key="4">
    <source>
        <dbReference type="Proteomes" id="UP000295620"/>
    </source>
</evidence>
<evidence type="ECO:0000256" key="1">
    <source>
        <dbReference type="SAM" id="SignalP"/>
    </source>
</evidence>
<dbReference type="Pfam" id="PF04389">
    <property type="entry name" value="Peptidase_M28"/>
    <property type="match status" value="1"/>
</dbReference>
<dbReference type="InterPro" id="IPR007484">
    <property type="entry name" value="Peptidase_M28"/>
</dbReference>
<dbReference type="SUPFAM" id="SSF53187">
    <property type="entry name" value="Zn-dependent exopeptidases"/>
    <property type="match status" value="1"/>
</dbReference>
<sequence length="576" mass="63782">MRRLLFAGLLLLSCPAFAQDPTADYFKLTRKEFDKSNALSTTAFVEQRWRLPGNKGFNESIYYVEGLLKKAGYVPEQKDEAEAPLTYRIEKRPMKANAWDPINASVTIAGETVPLLEFKTNRNMLAIGSVSTPSGGITAEVVYLNAADIGKLNDQDLKGKILFSETSSARLFNVAINAGAIGVLGYAMPAYTKPEIHQTSIQFSGISNRDQKGWAINLSYQAKERLKALLGNRSKEAIEKEPVKLHIDISVNSYPSEELTIVANARGNTKPSERFIYSAHVQEPGANDNATGVGTLAEMARVTAELIKAGKLSPQRTLTFLWGDEIVSTQRYIKENTERAKGIICGMSLDMVGEDTKKTGGSFLIEKMPDPSAIWTRGTDKHSEWGAGNVTEKDLFPHYYNDLVMNICNSQGKYANWTVNYNPFEGGSDHTPFLQNKIPGLLMWHFTDVFYHTDNDRLDKVSAETMQNVGISALTTAYTLVNADEKTALWTLNEVKIAALKRLKTEFELSKAVIASGKPADEEKKIISTWGKYYTEALATTSKIPVKAETTRVGSAIKVAVLEIEKQTNLYLEALK</sequence>
<comment type="caution">
    <text evidence="3">The sequence shown here is derived from an EMBL/GenBank/DDBJ whole genome shotgun (WGS) entry which is preliminary data.</text>
</comment>
<evidence type="ECO:0000313" key="3">
    <source>
        <dbReference type="EMBL" id="TDQ10322.1"/>
    </source>
</evidence>
<dbReference type="OrthoDB" id="9762302at2"/>
<dbReference type="AlphaFoldDB" id="A0A4R6SZX4"/>
<keyword evidence="4" id="KW-1185">Reference proteome</keyword>
<keyword evidence="1" id="KW-0732">Signal</keyword>
<dbReference type="Gene3D" id="3.40.630.10">
    <property type="entry name" value="Zn peptidases"/>
    <property type="match status" value="1"/>
</dbReference>
<dbReference type="InterPro" id="IPR046450">
    <property type="entry name" value="PA_dom_sf"/>
</dbReference>